<accession>A0A317DV14</accession>
<keyword evidence="5" id="KW-0067">ATP-binding</keyword>
<evidence type="ECO:0000256" key="4">
    <source>
        <dbReference type="ARBA" id="ARBA00022777"/>
    </source>
</evidence>
<sequence length="467" mass="51369">MAAPRISPGSVIDGFTVDSQVHRGGMATIWAVKKPGIDTPLIMKVPRLAEGEDPATIVGFEMEQMILPRLSGPHVPKFVAAGDFRTLPYIVMEWIEGKSLHTRLPDLPLPPAEVADIGARVATALDALHRQQVVHLDVKPSNVMVRPSGEMALIDFGLSHHLLLPDLLDEEFRLPYGTAPYMAPEQVLGQRSEPRSDLFALGSLMYFFVTGTRPFGDPQTLKGLKKRLWRDPPPPRKLRPECPPWLQEIILRCLEVDPAQRHPTAAQLALDLRTPGQVSLTARSERMTQDGFIAAFKRRMDLDHILVIDKGPAPGDAPIIMAAVDFNTLGDAAAEAMRATIRQLMIAMPRARLACVNVLKLRRIGIDSTLDDEGEHKHLQRLIELRHWARPLELPDGSVTFHVLEATSPADAILDYARANHIDHIVMGARERSAMRSLLGSVSGEVAAEAPCTVTVVRVRAEDGAAP</sequence>
<dbReference type="Pfam" id="PF00582">
    <property type="entry name" value="Usp"/>
    <property type="match status" value="1"/>
</dbReference>
<keyword evidence="8" id="KW-1185">Reference proteome</keyword>
<dbReference type="SUPFAM" id="SSF52402">
    <property type="entry name" value="Adenine nucleotide alpha hydrolases-like"/>
    <property type="match status" value="1"/>
</dbReference>
<dbReference type="InterPro" id="IPR011009">
    <property type="entry name" value="Kinase-like_dom_sf"/>
</dbReference>
<name>A0A317DV14_9PROT</name>
<dbReference type="Gene3D" id="3.40.50.620">
    <property type="entry name" value="HUPs"/>
    <property type="match status" value="1"/>
</dbReference>
<organism evidence="7 8">
    <name type="scientific">Zavarzinia aquatilis</name>
    <dbReference type="NCBI Taxonomy" id="2211142"/>
    <lineage>
        <taxon>Bacteria</taxon>
        <taxon>Pseudomonadati</taxon>
        <taxon>Pseudomonadota</taxon>
        <taxon>Alphaproteobacteria</taxon>
        <taxon>Rhodospirillales</taxon>
        <taxon>Zavarziniaceae</taxon>
        <taxon>Zavarzinia</taxon>
    </lineage>
</organism>
<dbReference type="Gene3D" id="3.30.200.20">
    <property type="entry name" value="Phosphorylase Kinase, domain 1"/>
    <property type="match status" value="1"/>
</dbReference>
<evidence type="ECO:0000313" key="7">
    <source>
        <dbReference type="EMBL" id="PWR18411.1"/>
    </source>
</evidence>
<dbReference type="InterPro" id="IPR000719">
    <property type="entry name" value="Prot_kinase_dom"/>
</dbReference>
<dbReference type="EMBL" id="QGLE01000015">
    <property type="protein sequence ID" value="PWR18411.1"/>
    <property type="molecule type" value="Genomic_DNA"/>
</dbReference>
<dbReference type="AlphaFoldDB" id="A0A317DV14"/>
<dbReference type="PROSITE" id="PS00108">
    <property type="entry name" value="PROTEIN_KINASE_ST"/>
    <property type="match status" value="1"/>
</dbReference>
<dbReference type="Pfam" id="PF00069">
    <property type="entry name" value="Pkinase"/>
    <property type="match status" value="1"/>
</dbReference>
<dbReference type="PRINTS" id="PR01438">
    <property type="entry name" value="UNVRSLSTRESS"/>
</dbReference>
<dbReference type="InterPro" id="IPR006015">
    <property type="entry name" value="Universal_stress_UspA"/>
</dbReference>
<dbReference type="OrthoDB" id="9801841at2"/>
<dbReference type="InterPro" id="IPR008271">
    <property type="entry name" value="Ser/Thr_kinase_AS"/>
</dbReference>
<dbReference type="SUPFAM" id="SSF56112">
    <property type="entry name" value="Protein kinase-like (PK-like)"/>
    <property type="match status" value="1"/>
</dbReference>
<keyword evidence="2" id="KW-0808">Transferase</keyword>
<evidence type="ECO:0000256" key="1">
    <source>
        <dbReference type="ARBA" id="ARBA00008791"/>
    </source>
</evidence>
<keyword evidence="3" id="KW-0547">Nucleotide-binding</keyword>
<keyword evidence="4 7" id="KW-0418">Kinase</keyword>
<dbReference type="Gene3D" id="1.10.510.10">
    <property type="entry name" value="Transferase(Phosphotransferase) domain 1"/>
    <property type="match status" value="1"/>
</dbReference>
<dbReference type="RefSeq" id="WP_109907829.1">
    <property type="nucleotide sequence ID" value="NZ_QGLE01000015.1"/>
</dbReference>
<dbReference type="Proteomes" id="UP000245461">
    <property type="component" value="Unassembled WGS sequence"/>
</dbReference>
<evidence type="ECO:0000256" key="3">
    <source>
        <dbReference type="ARBA" id="ARBA00022741"/>
    </source>
</evidence>
<dbReference type="GO" id="GO:0005524">
    <property type="term" value="F:ATP binding"/>
    <property type="evidence" value="ECO:0007669"/>
    <property type="project" value="UniProtKB-KW"/>
</dbReference>
<comment type="similarity">
    <text evidence="1">Belongs to the universal stress protein A family.</text>
</comment>
<reference evidence="7 8" key="1">
    <citation type="submission" date="2018-05" db="EMBL/GenBank/DDBJ databases">
        <title>Zavarzinia sp. HR-AS.</title>
        <authorList>
            <person name="Lee Y."/>
            <person name="Jeon C.O."/>
        </authorList>
    </citation>
    <scope>NUCLEOTIDE SEQUENCE [LARGE SCALE GENOMIC DNA]</scope>
    <source>
        <strain evidence="7 8">HR-AS</strain>
    </source>
</reference>
<comment type="caution">
    <text evidence="7">The sequence shown here is derived from an EMBL/GenBank/DDBJ whole genome shotgun (WGS) entry which is preliminary data.</text>
</comment>
<dbReference type="InterPro" id="IPR006016">
    <property type="entry name" value="UspA"/>
</dbReference>
<dbReference type="GO" id="GO:0004674">
    <property type="term" value="F:protein serine/threonine kinase activity"/>
    <property type="evidence" value="ECO:0007669"/>
    <property type="project" value="UniProtKB-KW"/>
</dbReference>
<protein>
    <submittedName>
        <fullName evidence="7">Serine/threonine protein kinase</fullName>
    </submittedName>
</protein>
<dbReference type="PANTHER" id="PTHR43289">
    <property type="entry name" value="MITOGEN-ACTIVATED PROTEIN KINASE KINASE KINASE 20-RELATED"/>
    <property type="match status" value="1"/>
</dbReference>
<evidence type="ECO:0000313" key="8">
    <source>
        <dbReference type="Proteomes" id="UP000245461"/>
    </source>
</evidence>
<gene>
    <name evidence="7" type="ORF">DKG74_19380</name>
</gene>
<keyword evidence="7" id="KW-0723">Serine/threonine-protein kinase</keyword>
<proteinExistence type="inferred from homology"/>
<dbReference type="CDD" id="cd14014">
    <property type="entry name" value="STKc_PknB_like"/>
    <property type="match status" value="1"/>
</dbReference>
<evidence type="ECO:0000256" key="2">
    <source>
        <dbReference type="ARBA" id="ARBA00022679"/>
    </source>
</evidence>
<dbReference type="PANTHER" id="PTHR43289:SF34">
    <property type="entry name" value="SERINE_THREONINE-PROTEIN KINASE YBDM-RELATED"/>
    <property type="match status" value="1"/>
</dbReference>
<dbReference type="SMART" id="SM00220">
    <property type="entry name" value="S_TKc"/>
    <property type="match status" value="1"/>
</dbReference>
<feature type="domain" description="Protein kinase" evidence="6">
    <location>
        <begin position="15"/>
        <end position="280"/>
    </location>
</feature>
<dbReference type="InterPro" id="IPR014729">
    <property type="entry name" value="Rossmann-like_a/b/a_fold"/>
</dbReference>
<dbReference type="PROSITE" id="PS50011">
    <property type="entry name" value="PROTEIN_KINASE_DOM"/>
    <property type="match status" value="1"/>
</dbReference>
<evidence type="ECO:0000256" key="5">
    <source>
        <dbReference type="ARBA" id="ARBA00022840"/>
    </source>
</evidence>
<dbReference type="CDD" id="cd00293">
    <property type="entry name" value="USP-like"/>
    <property type="match status" value="1"/>
</dbReference>
<evidence type="ECO:0000259" key="6">
    <source>
        <dbReference type="PROSITE" id="PS50011"/>
    </source>
</evidence>